<name>A0A284QK42_ARMOS</name>
<keyword evidence="2" id="KW-1185">Reference proteome</keyword>
<evidence type="ECO:0000313" key="2">
    <source>
        <dbReference type="Proteomes" id="UP000219338"/>
    </source>
</evidence>
<accession>A0A284QK42</accession>
<protein>
    <submittedName>
        <fullName evidence="1">Uncharacterized protein</fullName>
    </submittedName>
</protein>
<evidence type="ECO:0000313" key="1">
    <source>
        <dbReference type="EMBL" id="SJK96825.1"/>
    </source>
</evidence>
<dbReference type="EMBL" id="FUEG01000001">
    <property type="protein sequence ID" value="SJK96825.1"/>
    <property type="molecule type" value="Genomic_DNA"/>
</dbReference>
<gene>
    <name evidence="1" type="ORF">ARMOST_00071</name>
</gene>
<organism evidence="1 2">
    <name type="scientific">Armillaria ostoyae</name>
    <name type="common">Armillaria root rot fungus</name>
    <dbReference type="NCBI Taxonomy" id="47428"/>
    <lineage>
        <taxon>Eukaryota</taxon>
        <taxon>Fungi</taxon>
        <taxon>Dikarya</taxon>
        <taxon>Basidiomycota</taxon>
        <taxon>Agaricomycotina</taxon>
        <taxon>Agaricomycetes</taxon>
        <taxon>Agaricomycetidae</taxon>
        <taxon>Agaricales</taxon>
        <taxon>Marasmiineae</taxon>
        <taxon>Physalacriaceae</taxon>
        <taxon>Armillaria</taxon>
    </lineage>
</organism>
<dbReference type="Proteomes" id="UP000219338">
    <property type="component" value="Unassembled WGS sequence"/>
</dbReference>
<dbReference type="OrthoDB" id="2953045at2759"/>
<dbReference type="AlphaFoldDB" id="A0A284QK42"/>
<proteinExistence type="predicted"/>
<reference evidence="2" key="1">
    <citation type="journal article" date="2017" name="Nat. Ecol. Evol.">
        <title>Genome expansion and lineage-specific genetic innovations in the forest pathogenic fungi Armillaria.</title>
        <authorList>
            <person name="Sipos G."/>
            <person name="Prasanna A.N."/>
            <person name="Walter M.C."/>
            <person name="O'Connor E."/>
            <person name="Balint B."/>
            <person name="Krizsan K."/>
            <person name="Kiss B."/>
            <person name="Hess J."/>
            <person name="Varga T."/>
            <person name="Slot J."/>
            <person name="Riley R."/>
            <person name="Boka B."/>
            <person name="Rigling D."/>
            <person name="Barry K."/>
            <person name="Lee J."/>
            <person name="Mihaltcheva S."/>
            <person name="LaButti K."/>
            <person name="Lipzen A."/>
            <person name="Waldron R."/>
            <person name="Moloney N.M."/>
            <person name="Sperisen C."/>
            <person name="Kredics L."/>
            <person name="Vagvoelgyi C."/>
            <person name="Patrignani A."/>
            <person name="Fitzpatrick D."/>
            <person name="Nagy I."/>
            <person name="Doyle S."/>
            <person name="Anderson J.B."/>
            <person name="Grigoriev I.V."/>
            <person name="Gueldener U."/>
            <person name="Muensterkoetter M."/>
            <person name="Nagy L.G."/>
        </authorList>
    </citation>
    <scope>NUCLEOTIDE SEQUENCE [LARGE SCALE GENOMIC DNA]</scope>
    <source>
        <strain evidence="2">C18/9</strain>
    </source>
</reference>
<sequence length="321" mass="35546">MSSEFEAAFSSRIVTPSLASKIGISYHPQAKSPSKDSEELASLVDEMPAYMMLDGPIPSQYSTMVDHQWWQLPAISPRTRDQEPLPPIRTILGHALDLFIPINGHIRYTSPFAIAMGGANRCRPPFPGPLSLSDKPPQSQHNVVDSQRADIIIGTPDSSPRHGFSGPAYMDGHAFASPPTSPLEEIQTPHTTPENGRRMSVIDRYEELLSDVQITEFDEHGAKCRVCQKVVRLGPTNTYTLGPWDRHKKSCRGSRIRRGRGFDVSTVLSNVVGVVRADKSVVKDLMNSDIMEAMEERHHLMVSTIISSLVTLNLILGTERI</sequence>